<dbReference type="PANTHER" id="PTHR30098">
    <property type="entry name" value="LEUCYL/PHENYLALANYL-TRNA--PROTEIN TRANSFERASE"/>
    <property type="match status" value="1"/>
</dbReference>
<keyword evidence="2 15" id="KW-0963">Cytoplasm</keyword>
<evidence type="ECO:0000313" key="16">
    <source>
        <dbReference type="EMBL" id="PUE02851.1"/>
    </source>
</evidence>
<dbReference type="PANTHER" id="PTHR30098:SF2">
    <property type="entry name" value="LEUCYL_PHENYLALANYL-TRNA--PROTEIN TRANSFERASE"/>
    <property type="match status" value="1"/>
</dbReference>
<dbReference type="AlphaFoldDB" id="A0A6N4DX93"/>
<comment type="catalytic activity">
    <reaction evidence="7 15">
        <text>N-terminal L-lysyl-[protein] + L-leucyl-tRNA(Leu) = N-terminal L-leucyl-L-lysyl-[protein] + tRNA(Leu) + H(+)</text>
        <dbReference type="Rhea" id="RHEA:12340"/>
        <dbReference type="Rhea" id="RHEA-COMP:9613"/>
        <dbReference type="Rhea" id="RHEA-COMP:9622"/>
        <dbReference type="Rhea" id="RHEA-COMP:12670"/>
        <dbReference type="Rhea" id="RHEA-COMP:12671"/>
        <dbReference type="ChEBI" id="CHEBI:15378"/>
        <dbReference type="ChEBI" id="CHEBI:65249"/>
        <dbReference type="ChEBI" id="CHEBI:78442"/>
        <dbReference type="ChEBI" id="CHEBI:78494"/>
        <dbReference type="ChEBI" id="CHEBI:133043"/>
        <dbReference type="EC" id="2.3.2.6"/>
    </reaction>
</comment>
<reference evidence="16 17" key="1">
    <citation type="submission" date="2018-01" db="EMBL/GenBank/DDBJ databases">
        <title>Novel co-symbiosis in the lucinid bivalve Phacoides pectinatus.</title>
        <authorList>
            <person name="Lim S.J."/>
            <person name="Davis B.G."/>
            <person name="Gill D.E."/>
            <person name="Engel A.S."/>
            <person name="Anderson L.C."/>
            <person name="Campbell B.J."/>
        </authorList>
    </citation>
    <scope>NUCLEOTIDE SEQUENCE [LARGE SCALE GENOMIC DNA]</scope>
    <source>
        <strain evidence="16">N3_P5</strain>
    </source>
</reference>
<evidence type="ECO:0000256" key="4">
    <source>
        <dbReference type="ARBA" id="ARBA00023315"/>
    </source>
</evidence>
<dbReference type="Gene3D" id="3.30.70.3550">
    <property type="entry name" value="Leucyl/phenylalanyl-tRNA-protein transferase, N-terminal domain"/>
    <property type="match status" value="1"/>
</dbReference>
<evidence type="ECO:0000256" key="9">
    <source>
        <dbReference type="ARBA" id="ARBA00061535"/>
    </source>
</evidence>
<dbReference type="SUPFAM" id="SSF55729">
    <property type="entry name" value="Acyl-CoA N-acyltransferases (Nat)"/>
    <property type="match status" value="1"/>
</dbReference>
<proteinExistence type="inferred from homology"/>
<keyword evidence="4 15" id="KW-0012">Acyltransferase</keyword>
<dbReference type="GO" id="GO:0005737">
    <property type="term" value="C:cytoplasm"/>
    <property type="evidence" value="ECO:0007669"/>
    <property type="project" value="UniProtKB-SubCell"/>
</dbReference>
<organism evidence="16 17">
    <name type="scientific">Candidatus Sedimenticola endophacoides</name>
    <dbReference type="NCBI Taxonomy" id="2548426"/>
    <lineage>
        <taxon>Bacteria</taxon>
        <taxon>Pseudomonadati</taxon>
        <taxon>Pseudomonadota</taxon>
        <taxon>Gammaproteobacteria</taxon>
        <taxon>Chromatiales</taxon>
        <taxon>Sedimenticolaceae</taxon>
        <taxon>Sedimenticola</taxon>
    </lineage>
</organism>
<sequence>MLRVLDHTPPETPFPPLEEALDEPNGLLAVGGDLSPARLLNAYRHGIFPWFSQGQPILWWSPAPRMVLYPKHLRISRSLRKFLNRGEVSVTLDHDFGAVIRACAAPRAGDPGTWITPPMQAAYQHLHTLGHAHSAEVWHQGALVGGLYGVAIGGIFFGESMFSRRSNASKAALVSLCRFLSGHGFAMIDCQLHTHHLQSLGAVEIPRARFAEALERYCPAGTLPPGRWRDGTDAP</sequence>
<name>A0A6N4DX93_9GAMM</name>
<evidence type="ECO:0000256" key="14">
    <source>
        <dbReference type="ARBA" id="ARBA00083640"/>
    </source>
</evidence>
<dbReference type="Pfam" id="PF03588">
    <property type="entry name" value="Leu_Phe_trans"/>
    <property type="match status" value="1"/>
</dbReference>
<comment type="function">
    <text evidence="8 15">Functions in the N-end rule pathway of protein degradation where it conjugates Leu, Phe and, less efficiently, Met from aminoacyl-tRNAs to the N-termini of proteins containing an N-terminal arginine or lysine.</text>
</comment>
<comment type="subcellular location">
    <subcellularLocation>
        <location evidence="1 15">Cytoplasm</location>
    </subcellularLocation>
</comment>
<dbReference type="FunFam" id="3.40.630.70:FF:000001">
    <property type="entry name" value="Leucyl/phenylalanyl-tRNA--protein transferase"/>
    <property type="match status" value="1"/>
</dbReference>
<evidence type="ECO:0000313" key="17">
    <source>
        <dbReference type="Proteomes" id="UP000250928"/>
    </source>
</evidence>
<evidence type="ECO:0000256" key="2">
    <source>
        <dbReference type="ARBA" id="ARBA00022490"/>
    </source>
</evidence>
<evidence type="ECO:0000256" key="7">
    <source>
        <dbReference type="ARBA" id="ARBA00051538"/>
    </source>
</evidence>
<dbReference type="EC" id="2.3.2.6" evidence="10 15"/>
<keyword evidence="3 15" id="KW-0808">Transferase</keyword>
<dbReference type="InterPro" id="IPR042221">
    <property type="entry name" value="Leu/Phe-tRNA_Trfase_N"/>
</dbReference>
<dbReference type="EMBL" id="PQCO01000171">
    <property type="protein sequence ID" value="PUE02851.1"/>
    <property type="molecule type" value="Genomic_DNA"/>
</dbReference>
<evidence type="ECO:0000256" key="5">
    <source>
        <dbReference type="ARBA" id="ARBA00050607"/>
    </source>
</evidence>
<evidence type="ECO:0000256" key="11">
    <source>
        <dbReference type="ARBA" id="ARBA00074372"/>
    </source>
</evidence>
<comment type="catalytic activity">
    <reaction evidence="6 15">
        <text>N-terminal L-arginyl-[protein] + L-leucyl-tRNA(Leu) = N-terminal L-leucyl-L-arginyl-[protein] + tRNA(Leu) + H(+)</text>
        <dbReference type="Rhea" id="RHEA:50416"/>
        <dbReference type="Rhea" id="RHEA-COMP:9613"/>
        <dbReference type="Rhea" id="RHEA-COMP:9622"/>
        <dbReference type="Rhea" id="RHEA-COMP:12672"/>
        <dbReference type="Rhea" id="RHEA-COMP:12673"/>
        <dbReference type="ChEBI" id="CHEBI:15378"/>
        <dbReference type="ChEBI" id="CHEBI:64719"/>
        <dbReference type="ChEBI" id="CHEBI:78442"/>
        <dbReference type="ChEBI" id="CHEBI:78494"/>
        <dbReference type="ChEBI" id="CHEBI:133044"/>
        <dbReference type="EC" id="2.3.2.6"/>
    </reaction>
</comment>
<comment type="catalytic activity">
    <reaction evidence="5 15">
        <text>L-phenylalanyl-tRNA(Phe) + an N-terminal L-alpha-aminoacyl-[protein] = an N-terminal L-phenylalanyl-L-alpha-aminoacyl-[protein] + tRNA(Phe)</text>
        <dbReference type="Rhea" id="RHEA:43632"/>
        <dbReference type="Rhea" id="RHEA-COMP:9668"/>
        <dbReference type="Rhea" id="RHEA-COMP:9699"/>
        <dbReference type="Rhea" id="RHEA-COMP:10636"/>
        <dbReference type="Rhea" id="RHEA-COMP:10637"/>
        <dbReference type="ChEBI" id="CHEBI:78442"/>
        <dbReference type="ChEBI" id="CHEBI:78531"/>
        <dbReference type="ChEBI" id="CHEBI:78597"/>
        <dbReference type="ChEBI" id="CHEBI:83561"/>
        <dbReference type="EC" id="2.3.2.6"/>
    </reaction>
</comment>
<dbReference type="GO" id="GO:0030163">
    <property type="term" value="P:protein catabolic process"/>
    <property type="evidence" value="ECO:0007669"/>
    <property type="project" value="UniProtKB-UniRule"/>
</dbReference>
<dbReference type="HAMAP" id="MF_00688">
    <property type="entry name" value="Leu_Phe_trans"/>
    <property type="match status" value="1"/>
</dbReference>
<evidence type="ECO:0000256" key="3">
    <source>
        <dbReference type="ARBA" id="ARBA00022679"/>
    </source>
</evidence>
<protein>
    <recommendedName>
        <fullName evidence="11 15">Leucyl/phenylalanyl-tRNA--protein transferase</fullName>
        <ecNumber evidence="10 15">2.3.2.6</ecNumber>
    </recommendedName>
    <alternativeName>
        <fullName evidence="12 15">L/F-transferase</fullName>
    </alternativeName>
    <alternativeName>
        <fullName evidence="13 15">Leucyltransferase</fullName>
    </alternativeName>
    <alternativeName>
        <fullName evidence="14 15">Phenyalanyltransferase</fullName>
    </alternativeName>
</protein>
<evidence type="ECO:0000256" key="15">
    <source>
        <dbReference type="HAMAP-Rule" id="MF_00688"/>
    </source>
</evidence>
<evidence type="ECO:0000256" key="1">
    <source>
        <dbReference type="ARBA" id="ARBA00004496"/>
    </source>
</evidence>
<evidence type="ECO:0000256" key="10">
    <source>
        <dbReference type="ARBA" id="ARBA00066767"/>
    </source>
</evidence>
<evidence type="ECO:0000256" key="6">
    <source>
        <dbReference type="ARBA" id="ARBA00050652"/>
    </source>
</evidence>
<dbReference type="NCBIfam" id="TIGR00667">
    <property type="entry name" value="aat"/>
    <property type="match status" value="1"/>
</dbReference>
<evidence type="ECO:0000256" key="12">
    <source>
        <dbReference type="ARBA" id="ARBA00077136"/>
    </source>
</evidence>
<dbReference type="GO" id="GO:0008914">
    <property type="term" value="F:leucyl-tRNA--protein transferase activity"/>
    <property type="evidence" value="ECO:0007669"/>
    <property type="project" value="UniProtKB-UniRule"/>
</dbReference>
<dbReference type="InterPro" id="IPR016181">
    <property type="entry name" value="Acyl_CoA_acyltransferase"/>
</dbReference>
<dbReference type="InterPro" id="IPR004616">
    <property type="entry name" value="Leu/Phe-tRNA_Trfase"/>
</dbReference>
<comment type="caution">
    <text evidence="16">The sequence shown here is derived from an EMBL/GenBank/DDBJ whole genome shotgun (WGS) entry which is preliminary data.</text>
</comment>
<dbReference type="InterPro" id="IPR042203">
    <property type="entry name" value="Leu/Phe-tRNA_Trfase_C"/>
</dbReference>
<evidence type="ECO:0000256" key="13">
    <source>
        <dbReference type="ARBA" id="ARBA00077165"/>
    </source>
</evidence>
<dbReference type="Proteomes" id="UP000250928">
    <property type="component" value="Unassembled WGS sequence"/>
</dbReference>
<evidence type="ECO:0000256" key="8">
    <source>
        <dbReference type="ARBA" id="ARBA00054043"/>
    </source>
</evidence>
<gene>
    <name evidence="15" type="primary">aat</name>
    <name evidence="16" type="ORF">C3L24_05440</name>
</gene>
<dbReference type="Gene3D" id="3.40.630.70">
    <property type="entry name" value="Leucyl/phenylalanyl-tRNA-protein transferase, C-terminal domain"/>
    <property type="match status" value="1"/>
</dbReference>
<comment type="similarity">
    <text evidence="9 15">Belongs to the L/F-transferase family.</text>
</comment>
<accession>A0A6N4DX93</accession>
<dbReference type="FunFam" id="3.30.70.3550:FF:000001">
    <property type="entry name" value="Leucyl/phenylalanyl-tRNA--protein transferase"/>
    <property type="match status" value="1"/>
</dbReference>